<sequence length="83" mass="9512">QTREKDPLEQVLYASYEVLNQMNPNLTEHCWLCYDIRPPYYEAIGISNKAHLSSQTNPPQCLWSSENPLKQGMTISQVTGQGR</sequence>
<protein>
    <submittedName>
        <fullName evidence="1">ENV2 protein</fullName>
    </submittedName>
</protein>
<organism evidence="1 2">
    <name type="scientific">Scytalopus superciliaris</name>
    <dbReference type="NCBI Taxonomy" id="312124"/>
    <lineage>
        <taxon>Eukaryota</taxon>
        <taxon>Metazoa</taxon>
        <taxon>Chordata</taxon>
        <taxon>Craniata</taxon>
        <taxon>Vertebrata</taxon>
        <taxon>Euteleostomi</taxon>
        <taxon>Archelosauria</taxon>
        <taxon>Archosauria</taxon>
        <taxon>Dinosauria</taxon>
        <taxon>Saurischia</taxon>
        <taxon>Theropoda</taxon>
        <taxon>Coelurosauria</taxon>
        <taxon>Aves</taxon>
        <taxon>Neognathae</taxon>
        <taxon>Neoaves</taxon>
        <taxon>Telluraves</taxon>
        <taxon>Australaves</taxon>
        <taxon>Passeriformes</taxon>
        <taxon>Rhinocryptidae</taxon>
        <taxon>Scytalopus</taxon>
    </lineage>
</organism>
<feature type="non-terminal residue" evidence="1">
    <location>
        <position position="1"/>
    </location>
</feature>
<reference evidence="1 2" key="1">
    <citation type="submission" date="2019-09" db="EMBL/GenBank/DDBJ databases">
        <title>Bird 10,000 Genomes (B10K) Project - Family phase.</title>
        <authorList>
            <person name="Zhang G."/>
        </authorList>
    </citation>
    <scope>NUCLEOTIDE SEQUENCE [LARGE SCALE GENOMIC DNA]</scope>
    <source>
        <strain evidence="1">B10K-DU-002-46</strain>
        <tissue evidence="1">Muscle</tissue>
    </source>
</reference>
<gene>
    <name evidence="1" type="primary">Fv4_2</name>
    <name evidence="1" type="ORF">SCYSUP_R15158</name>
</gene>
<dbReference type="Pfam" id="PF00429">
    <property type="entry name" value="TLV_coat"/>
    <property type="match status" value="1"/>
</dbReference>
<comment type="caution">
    <text evidence="1">The sequence shown here is derived from an EMBL/GenBank/DDBJ whole genome shotgun (WGS) entry which is preliminary data.</text>
</comment>
<dbReference type="AlphaFoldDB" id="A0A7L1Z4R8"/>
<keyword evidence="2" id="KW-1185">Reference proteome</keyword>
<dbReference type="EMBL" id="VXBX01013053">
    <property type="protein sequence ID" value="NXP30007.1"/>
    <property type="molecule type" value="Genomic_DNA"/>
</dbReference>
<name>A0A7L1Z4R8_9PASS</name>
<proteinExistence type="predicted"/>
<evidence type="ECO:0000313" key="1">
    <source>
        <dbReference type="EMBL" id="NXP30007.1"/>
    </source>
</evidence>
<accession>A0A7L1Z4R8</accession>
<feature type="non-terminal residue" evidence="1">
    <location>
        <position position="83"/>
    </location>
</feature>
<dbReference type="Proteomes" id="UP000580825">
    <property type="component" value="Unassembled WGS sequence"/>
</dbReference>
<evidence type="ECO:0000313" key="2">
    <source>
        <dbReference type="Proteomes" id="UP000580825"/>
    </source>
</evidence>
<dbReference type="InterPro" id="IPR018154">
    <property type="entry name" value="TLV/ENV_coat_polyprotein"/>
</dbReference>